<feature type="region of interest" description="Disordered" evidence="7">
    <location>
        <begin position="990"/>
        <end position="1027"/>
    </location>
</feature>
<dbReference type="PANTHER" id="PTHR13018:SF5">
    <property type="entry name" value="RE44586P"/>
    <property type="match status" value="1"/>
</dbReference>
<evidence type="ECO:0000313" key="12">
    <source>
        <dbReference type="EMBL" id="PIL37277.1"/>
    </source>
</evidence>
<dbReference type="Pfam" id="PF02714">
    <property type="entry name" value="RSN1_7TM"/>
    <property type="match status" value="1"/>
</dbReference>
<feature type="transmembrane region" description="Helical" evidence="8">
    <location>
        <begin position="654"/>
        <end position="672"/>
    </location>
</feature>
<keyword evidence="3" id="KW-0813">Transport</keyword>
<keyword evidence="5 8" id="KW-1133">Transmembrane helix</keyword>
<dbReference type="InterPro" id="IPR027815">
    <property type="entry name" value="CSC1/OSCA1-like_cyt"/>
</dbReference>
<dbReference type="PANTHER" id="PTHR13018">
    <property type="entry name" value="PROBABLE MEMBRANE PROTEIN DUF221-RELATED"/>
    <property type="match status" value="1"/>
</dbReference>
<feature type="domain" description="CSC1/OSCA1-like cytosolic" evidence="11">
    <location>
        <begin position="241"/>
        <end position="426"/>
    </location>
</feature>
<accession>A0A2G8SU30</accession>
<comment type="caution">
    <text evidence="12">The sequence shown here is derived from an EMBL/GenBank/DDBJ whole genome shotgun (WGS) entry which is preliminary data.</text>
</comment>
<feature type="domain" description="CSC1/OSCA1-like N-terminal transmembrane" evidence="10">
    <location>
        <begin position="44"/>
        <end position="219"/>
    </location>
</feature>
<protein>
    <recommendedName>
        <fullName evidence="14">Transporter</fullName>
    </recommendedName>
</protein>
<organism evidence="12 13">
    <name type="scientific">Ganoderma sinense ZZ0214-1</name>
    <dbReference type="NCBI Taxonomy" id="1077348"/>
    <lineage>
        <taxon>Eukaryota</taxon>
        <taxon>Fungi</taxon>
        <taxon>Dikarya</taxon>
        <taxon>Basidiomycota</taxon>
        <taxon>Agaricomycotina</taxon>
        <taxon>Agaricomycetes</taxon>
        <taxon>Polyporales</taxon>
        <taxon>Polyporaceae</taxon>
        <taxon>Ganoderma</taxon>
    </lineage>
</organism>
<feature type="transmembrane region" description="Helical" evidence="8">
    <location>
        <begin position="485"/>
        <end position="512"/>
    </location>
</feature>
<keyword evidence="13" id="KW-1185">Reference proteome</keyword>
<feature type="transmembrane region" description="Helical" evidence="8">
    <location>
        <begin position="198"/>
        <end position="218"/>
    </location>
</feature>
<evidence type="ECO:0008006" key="14">
    <source>
        <dbReference type="Google" id="ProtNLM"/>
    </source>
</evidence>
<evidence type="ECO:0000256" key="3">
    <source>
        <dbReference type="ARBA" id="ARBA00022448"/>
    </source>
</evidence>
<keyword evidence="4 8" id="KW-0812">Transmembrane</keyword>
<dbReference type="STRING" id="1077348.A0A2G8SU30"/>
<feature type="transmembrane region" description="Helical" evidence="8">
    <location>
        <begin position="581"/>
        <end position="608"/>
    </location>
</feature>
<feature type="compositionally biased region" description="Basic residues" evidence="7">
    <location>
        <begin position="1018"/>
        <end position="1027"/>
    </location>
</feature>
<sequence length="1027" mass="115707">MSSYLNSGLPLLATAFADPSNPGHGDSGPPPGSPPRMKYDGLWFATQLILSGTIGFLSFLVFSYCRTRWPLLFAPRTKLKGFSPHEAHAKQAFFGWILPTIRISEFTVLQIVGLDAAVLLSFFKMSFWLFSSCSVLAAVILMPINLKNNIDIGDGREDAPLPTPNTTNFFDDPTTTDPTVPRTTWDNWFDLISDANSYLSVHLLFTYLFTILALRAIYKNFKRFIRSRQLFSLELVHSVPARTVMVTHLPAHLQSEPALAEYFEQMDLAVESVNICREVGSLRNLLDVRTEALLKLEAAWVDYLGNPSVVAPSTSIRYPLVDIDDAASIESQPEQLVLPNRKRPTLRPGWFSRKVDAIEYYEDKFREADELVKKRRRTGRFKPTHVAFVTFEKMSSAQIAAQAVHAPYAMQCLTHLAPEPRDVVWTAISHSPLNALVREWLVMGAMIVLQFFWFIPITALASLLSPEEIRKTIPWLANLMDRNEQIGALVQTLSSLGMVMLNATLPFLLEGLTYIQALPARSWIEYSVMKKYFLFLLVNVVFIFLVASTYWQLVRDLAQSPSKGLEKLAQALNAGNARHFFVSYVILQGFGLMPLQLLNLGIIIPRFFFRLLVTRTPRDFAELNAPPMINYGIVYPQAILVFVITLLYSVIQPLILVFGAVYFGVAYVVYKYKLLFVFYKPYESQGQAWPITFVRLIWGVIIFIVFMSGMFIVKKSFVLATLLAPLLAGTLLWWYYTDKQFRPLSKFVSLGSVYEVERGEESADVVRLRTGHPVTWSQRRLVISNLNRRRYAQNDETLYVAPEDERTDYSQPPMANFYSGVLNTGKRRYGHPALTGVLPFPWLPIKKGQSLNRHRDTGDDGSPGVVLTLRKKYSVLRARPQSQQSNESGASGSSGPPDSTPAPPSSGERPEPSDRSLIDRNPWTDQNAARPRPRPPRNTTGGQVQRRLSFDAASGVIVLPEDQDWLGEDSDSDDYGELQASTLMDSQIVEGAPSEGGPVMAGGSPGANRRYSTYYHHPERRKTYTRT</sequence>
<feature type="transmembrane region" description="Helical" evidence="8">
    <location>
        <begin position="717"/>
        <end position="736"/>
    </location>
</feature>
<evidence type="ECO:0000256" key="6">
    <source>
        <dbReference type="ARBA" id="ARBA00023136"/>
    </source>
</evidence>
<evidence type="ECO:0000256" key="4">
    <source>
        <dbReference type="ARBA" id="ARBA00022692"/>
    </source>
</evidence>
<feature type="transmembrane region" description="Helical" evidence="8">
    <location>
        <begin position="41"/>
        <end position="62"/>
    </location>
</feature>
<feature type="transmembrane region" description="Helical" evidence="8">
    <location>
        <begin position="440"/>
        <end position="465"/>
    </location>
</feature>
<dbReference type="Pfam" id="PF14703">
    <property type="entry name" value="PHM7_cyt"/>
    <property type="match status" value="1"/>
</dbReference>
<feature type="transmembrane region" description="Helical" evidence="8">
    <location>
        <begin position="629"/>
        <end position="648"/>
    </location>
</feature>
<evidence type="ECO:0000256" key="1">
    <source>
        <dbReference type="ARBA" id="ARBA00004141"/>
    </source>
</evidence>
<keyword evidence="6 8" id="KW-0472">Membrane</keyword>
<evidence type="ECO:0000259" key="9">
    <source>
        <dbReference type="Pfam" id="PF02714"/>
    </source>
</evidence>
<dbReference type="OrthoDB" id="1689567at2759"/>
<dbReference type="Proteomes" id="UP000230002">
    <property type="component" value="Unassembled WGS sequence"/>
</dbReference>
<evidence type="ECO:0000256" key="5">
    <source>
        <dbReference type="ARBA" id="ARBA00022989"/>
    </source>
</evidence>
<dbReference type="GO" id="GO:0005886">
    <property type="term" value="C:plasma membrane"/>
    <property type="evidence" value="ECO:0007669"/>
    <property type="project" value="TreeGrafter"/>
</dbReference>
<evidence type="ECO:0000259" key="11">
    <source>
        <dbReference type="Pfam" id="PF14703"/>
    </source>
</evidence>
<feature type="transmembrane region" description="Helical" evidence="8">
    <location>
        <begin position="693"/>
        <end position="711"/>
    </location>
</feature>
<comment type="similarity">
    <text evidence="2">Belongs to the CSC1 (TC 1.A.17) family.</text>
</comment>
<evidence type="ECO:0000313" key="13">
    <source>
        <dbReference type="Proteomes" id="UP000230002"/>
    </source>
</evidence>
<feature type="compositionally biased region" description="Low complexity" evidence="7">
    <location>
        <begin position="888"/>
        <end position="897"/>
    </location>
</feature>
<dbReference type="GO" id="GO:0005227">
    <property type="term" value="F:calcium-activated cation channel activity"/>
    <property type="evidence" value="ECO:0007669"/>
    <property type="project" value="InterPro"/>
</dbReference>
<reference evidence="12 13" key="1">
    <citation type="journal article" date="2015" name="Sci. Rep.">
        <title>Chromosome-level genome map provides insights into diverse defense mechanisms in the medicinal fungus Ganoderma sinense.</title>
        <authorList>
            <person name="Zhu Y."/>
            <person name="Xu J."/>
            <person name="Sun C."/>
            <person name="Zhou S."/>
            <person name="Xu H."/>
            <person name="Nelson D.R."/>
            <person name="Qian J."/>
            <person name="Song J."/>
            <person name="Luo H."/>
            <person name="Xiang L."/>
            <person name="Li Y."/>
            <person name="Xu Z."/>
            <person name="Ji A."/>
            <person name="Wang L."/>
            <person name="Lu S."/>
            <person name="Hayward A."/>
            <person name="Sun W."/>
            <person name="Li X."/>
            <person name="Schwartz D.C."/>
            <person name="Wang Y."/>
            <person name="Chen S."/>
        </authorList>
    </citation>
    <scope>NUCLEOTIDE SEQUENCE [LARGE SCALE GENOMIC DNA]</scope>
    <source>
        <strain evidence="12 13">ZZ0214-1</strain>
    </source>
</reference>
<evidence type="ECO:0000256" key="8">
    <source>
        <dbReference type="SAM" id="Phobius"/>
    </source>
</evidence>
<gene>
    <name evidence="12" type="ORF">GSI_00970</name>
</gene>
<evidence type="ECO:0000256" key="2">
    <source>
        <dbReference type="ARBA" id="ARBA00007779"/>
    </source>
</evidence>
<feature type="transmembrane region" description="Helical" evidence="8">
    <location>
        <begin position="127"/>
        <end position="146"/>
    </location>
</feature>
<dbReference type="EMBL" id="AYKW01000001">
    <property type="protein sequence ID" value="PIL37277.1"/>
    <property type="molecule type" value="Genomic_DNA"/>
</dbReference>
<comment type="subcellular location">
    <subcellularLocation>
        <location evidence="1">Membrane</location>
        <topology evidence="1">Multi-pass membrane protein</topology>
    </subcellularLocation>
</comment>
<dbReference type="InterPro" id="IPR032880">
    <property type="entry name" value="CSC1/OSCA1-like_N"/>
</dbReference>
<dbReference type="AlphaFoldDB" id="A0A2G8SU30"/>
<feature type="transmembrane region" description="Helical" evidence="8">
    <location>
        <begin position="532"/>
        <end position="553"/>
    </location>
</feature>
<dbReference type="InterPro" id="IPR045122">
    <property type="entry name" value="Csc1-like"/>
</dbReference>
<evidence type="ECO:0000256" key="7">
    <source>
        <dbReference type="SAM" id="MobiDB-lite"/>
    </source>
</evidence>
<name>A0A2G8SU30_9APHY</name>
<feature type="region of interest" description="Disordered" evidence="7">
    <location>
        <begin position="876"/>
        <end position="949"/>
    </location>
</feature>
<dbReference type="Pfam" id="PF13967">
    <property type="entry name" value="RSN1_TM"/>
    <property type="match status" value="1"/>
</dbReference>
<evidence type="ECO:0000259" key="10">
    <source>
        <dbReference type="Pfam" id="PF13967"/>
    </source>
</evidence>
<feature type="compositionally biased region" description="Basic and acidic residues" evidence="7">
    <location>
        <begin position="908"/>
        <end position="918"/>
    </location>
</feature>
<proteinExistence type="inferred from homology"/>
<feature type="domain" description="CSC1/OSCA1-like 7TM region" evidence="9">
    <location>
        <begin position="438"/>
        <end position="711"/>
    </location>
</feature>
<dbReference type="InterPro" id="IPR003864">
    <property type="entry name" value="CSC1/OSCA1-like_7TM"/>
</dbReference>